<keyword evidence="2" id="KW-1185">Reference proteome</keyword>
<dbReference type="EMBL" id="FRFG01000106">
    <property type="protein sequence ID" value="SHO59209.1"/>
    <property type="molecule type" value="Genomic_DNA"/>
</dbReference>
<protein>
    <submittedName>
        <fullName evidence="1">Uncharacterized protein</fullName>
    </submittedName>
</protein>
<dbReference type="AlphaFoldDB" id="A0A1M7Z2L7"/>
<name>A0A1M7Z2L7_9VIBR</name>
<reference evidence="2" key="1">
    <citation type="submission" date="2016-12" db="EMBL/GenBank/DDBJ databases">
        <authorList>
            <person name="Rodrigo-Torres L."/>
            <person name="Arahal R.D."/>
            <person name="Lucena T."/>
        </authorList>
    </citation>
    <scope>NUCLEOTIDE SEQUENCE [LARGE SCALE GENOMIC DNA]</scope>
</reference>
<proteinExistence type="predicted"/>
<gene>
    <name evidence="1" type="ORF">VQ7734_04989</name>
</gene>
<dbReference type="Proteomes" id="UP000184600">
    <property type="component" value="Unassembled WGS sequence"/>
</dbReference>
<sequence length="51" mass="5941">MIRTIVDQLIINLKKLVDLLVISLNSKKREFFECGAKCVRILMKDMLINYG</sequence>
<dbReference type="STRING" id="1117707.VQ7734_04989"/>
<organism evidence="1 2">
    <name type="scientific">Vibrio quintilis</name>
    <dbReference type="NCBI Taxonomy" id="1117707"/>
    <lineage>
        <taxon>Bacteria</taxon>
        <taxon>Pseudomonadati</taxon>
        <taxon>Pseudomonadota</taxon>
        <taxon>Gammaproteobacteria</taxon>
        <taxon>Vibrionales</taxon>
        <taxon>Vibrionaceae</taxon>
        <taxon>Vibrio</taxon>
    </lineage>
</organism>
<evidence type="ECO:0000313" key="2">
    <source>
        <dbReference type="Proteomes" id="UP000184600"/>
    </source>
</evidence>
<evidence type="ECO:0000313" key="1">
    <source>
        <dbReference type="EMBL" id="SHO59209.1"/>
    </source>
</evidence>
<accession>A0A1M7Z2L7</accession>